<dbReference type="InterPro" id="IPR052709">
    <property type="entry name" value="Transposase-MT_Hybrid"/>
</dbReference>
<dbReference type="InterPro" id="IPR036397">
    <property type="entry name" value="RNaseH_sf"/>
</dbReference>
<dbReference type="Gene3D" id="3.30.420.10">
    <property type="entry name" value="Ribonuclease H-like superfamily/Ribonuclease H"/>
    <property type="match status" value="1"/>
</dbReference>
<proteinExistence type="predicted"/>
<evidence type="ECO:0000256" key="1">
    <source>
        <dbReference type="SAM" id="MobiDB-lite"/>
    </source>
</evidence>
<name>A0ABY6K384_9ARAC</name>
<reference evidence="2 3" key="1">
    <citation type="submission" date="2022-01" db="EMBL/GenBank/DDBJ databases">
        <title>A chromosomal length assembly of Cordylochernes scorpioides.</title>
        <authorList>
            <person name="Zeh D."/>
            <person name="Zeh J."/>
        </authorList>
    </citation>
    <scope>NUCLEOTIDE SEQUENCE [LARGE SCALE GENOMIC DNA]</scope>
    <source>
        <strain evidence="2">IN4F17</strain>
        <tissue evidence="2">Whole Body</tissue>
    </source>
</reference>
<evidence type="ECO:0000313" key="2">
    <source>
        <dbReference type="EMBL" id="UYV63273.1"/>
    </source>
</evidence>
<sequence>MRAVIRFLYREGVKPFEIHSRMKAVYGGIESCLDDAPRPGAPVKSFWNDMKLREILDRIVTGDESWIHHHIPDSERSNAEWHHKCSPTPKKPRITASAGKSPLTIFL</sequence>
<keyword evidence="3" id="KW-1185">Reference proteome</keyword>
<dbReference type="PANTHER" id="PTHR46060">
    <property type="entry name" value="MARINER MOS1 TRANSPOSASE-LIKE PROTEIN"/>
    <property type="match status" value="1"/>
</dbReference>
<dbReference type="Proteomes" id="UP001235939">
    <property type="component" value="Chromosome 02"/>
</dbReference>
<evidence type="ECO:0008006" key="4">
    <source>
        <dbReference type="Google" id="ProtNLM"/>
    </source>
</evidence>
<accession>A0ABY6K384</accession>
<feature type="region of interest" description="Disordered" evidence="1">
    <location>
        <begin position="77"/>
        <end position="107"/>
    </location>
</feature>
<evidence type="ECO:0000313" key="3">
    <source>
        <dbReference type="Proteomes" id="UP001235939"/>
    </source>
</evidence>
<dbReference type="EMBL" id="CP092864">
    <property type="protein sequence ID" value="UYV63273.1"/>
    <property type="molecule type" value="Genomic_DNA"/>
</dbReference>
<gene>
    <name evidence="2" type="ORF">LAZ67_2003615</name>
</gene>
<protein>
    <recommendedName>
        <fullName evidence="4">Transposase</fullName>
    </recommendedName>
</protein>
<dbReference type="PANTHER" id="PTHR46060:SF1">
    <property type="entry name" value="MARINER MOS1 TRANSPOSASE-LIKE PROTEIN"/>
    <property type="match status" value="1"/>
</dbReference>
<organism evidence="2 3">
    <name type="scientific">Cordylochernes scorpioides</name>
    <dbReference type="NCBI Taxonomy" id="51811"/>
    <lineage>
        <taxon>Eukaryota</taxon>
        <taxon>Metazoa</taxon>
        <taxon>Ecdysozoa</taxon>
        <taxon>Arthropoda</taxon>
        <taxon>Chelicerata</taxon>
        <taxon>Arachnida</taxon>
        <taxon>Pseudoscorpiones</taxon>
        <taxon>Cheliferoidea</taxon>
        <taxon>Chernetidae</taxon>
        <taxon>Cordylochernes</taxon>
    </lineage>
</organism>